<dbReference type="Pfam" id="PF09990">
    <property type="entry name" value="DUF2231"/>
    <property type="match status" value="1"/>
</dbReference>
<organism evidence="3 4">
    <name type="scientific">Candidatus Hydrogenisulfobacillus filiaventi</name>
    <dbReference type="NCBI Taxonomy" id="2707344"/>
    <lineage>
        <taxon>Bacteria</taxon>
        <taxon>Bacillati</taxon>
        <taxon>Bacillota</taxon>
        <taxon>Clostridia</taxon>
        <taxon>Eubacteriales</taxon>
        <taxon>Clostridiales Family XVII. Incertae Sedis</taxon>
        <taxon>Candidatus Hydrogenisulfobacillus</taxon>
    </lineage>
</organism>
<evidence type="ECO:0000256" key="1">
    <source>
        <dbReference type="SAM" id="Phobius"/>
    </source>
</evidence>
<reference evidence="3 4" key="1">
    <citation type="submission" date="2020-02" db="EMBL/GenBank/DDBJ databases">
        <authorList>
            <person name="Hogendoorn C."/>
        </authorList>
    </citation>
    <scope>NUCLEOTIDE SEQUENCE [LARGE SCALE GENOMIC DNA]</scope>
    <source>
        <strain evidence="3">R501</strain>
    </source>
</reference>
<dbReference type="InterPro" id="IPR019251">
    <property type="entry name" value="DUF2231_TM"/>
</dbReference>
<evidence type="ECO:0000313" key="3">
    <source>
        <dbReference type="EMBL" id="CAB1127878.1"/>
    </source>
</evidence>
<proteinExistence type="predicted"/>
<feature type="transmembrane region" description="Helical" evidence="1">
    <location>
        <begin position="63"/>
        <end position="84"/>
    </location>
</feature>
<keyword evidence="1" id="KW-0812">Transmembrane</keyword>
<keyword evidence="1" id="KW-1133">Transmembrane helix</keyword>
<sequence length="194" mass="20796">MGVLRALWVGLLGAWVRVGTRLFPPTIHPMVVHFPIALLWVTLLIDLLAWVGGSRDRFLDRAGFWMLSLSLLAIVGAGAAGVLSEQYVRWTPATRAILSAHQRDAALTGVFALGAWLVRWAARYPAPARGERAGWSLAGSGRGRRTWLSTLLVLGATIMVSITGTLGGSMVYGHGVGIPTRVLAHAPGTRTPRS</sequence>
<gene>
    <name evidence="3" type="ORF">R50_0372</name>
</gene>
<evidence type="ECO:0000313" key="4">
    <source>
        <dbReference type="Proteomes" id="UP000503399"/>
    </source>
</evidence>
<evidence type="ECO:0000259" key="2">
    <source>
        <dbReference type="Pfam" id="PF09990"/>
    </source>
</evidence>
<keyword evidence="1" id="KW-0472">Membrane</keyword>
<dbReference type="Proteomes" id="UP000503399">
    <property type="component" value="Chromosome"/>
</dbReference>
<name>A0A6F8ZDC8_9FIRM</name>
<keyword evidence="4" id="KW-1185">Reference proteome</keyword>
<dbReference type="AlphaFoldDB" id="A0A6F8ZDC8"/>
<accession>A0A6F8ZDC8</accession>
<feature type="transmembrane region" description="Helical" evidence="1">
    <location>
        <begin position="30"/>
        <end position="51"/>
    </location>
</feature>
<dbReference type="EMBL" id="LR778114">
    <property type="protein sequence ID" value="CAB1127878.1"/>
    <property type="molecule type" value="Genomic_DNA"/>
</dbReference>
<feature type="domain" description="DUF2231" evidence="2">
    <location>
        <begin position="26"/>
        <end position="178"/>
    </location>
</feature>
<feature type="transmembrane region" description="Helical" evidence="1">
    <location>
        <begin position="151"/>
        <end position="172"/>
    </location>
</feature>
<dbReference type="KEGG" id="hfv:R50_0372"/>
<protein>
    <recommendedName>
        <fullName evidence="2">DUF2231 domain-containing protein</fullName>
    </recommendedName>
</protein>